<protein>
    <recommendedName>
        <fullName evidence="6">Oxygen sensor histidine kinase NreB</fullName>
        <ecNumber evidence="5">2.7.13.3</ecNumber>
    </recommendedName>
    <alternativeName>
        <fullName evidence="20">Nitrogen regulation protein B</fullName>
    </alternativeName>
</protein>
<evidence type="ECO:0000256" key="2">
    <source>
        <dbReference type="ARBA" id="ARBA00001966"/>
    </source>
</evidence>
<evidence type="ECO:0000256" key="20">
    <source>
        <dbReference type="ARBA" id="ARBA00030800"/>
    </source>
</evidence>
<dbReference type="InterPro" id="IPR050482">
    <property type="entry name" value="Sensor_HK_TwoCompSys"/>
</dbReference>
<dbReference type="Gene3D" id="3.30.565.10">
    <property type="entry name" value="Histidine kinase-like ATPase, C-terminal domain"/>
    <property type="match status" value="1"/>
</dbReference>
<evidence type="ECO:0000256" key="3">
    <source>
        <dbReference type="ARBA" id="ARBA00004496"/>
    </source>
</evidence>
<comment type="cofactor">
    <cofactor evidence="2">
        <name>[4Fe-4S] cluster</name>
        <dbReference type="ChEBI" id="CHEBI:49883"/>
    </cofactor>
</comment>
<keyword evidence="16" id="KW-0902">Two-component regulatory system</keyword>
<dbReference type="Proteomes" id="UP001549184">
    <property type="component" value="Unassembled WGS sequence"/>
</dbReference>
<dbReference type="InterPro" id="IPR003594">
    <property type="entry name" value="HATPase_dom"/>
</dbReference>
<proteinExistence type="predicted"/>
<evidence type="ECO:0000256" key="12">
    <source>
        <dbReference type="ARBA" id="ARBA00022723"/>
    </source>
</evidence>
<feature type="transmembrane region" description="Helical" evidence="21">
    <location>
        <begin position="15"/>
        <end position="32"/>
    </location>
</feature>
<feature type="transmembrane region" description="Helical" evidence="21">
    <location>
        <begin position="167"/>
        <end position="186"/>
    </location>
</feature>
<dbReference type="InterPro" id="IPR005467">
    <property type="entry name" value="His_kinase_dom"/>
</dbReference>
<keyword evidence="9" id="KW-0963">Cytoplasm</keyword>
<comment type="function">
    <text evidence="19">Member of the two-component regulatory system NreB/NreC involved in the control of dissimilatory nitrate/nitrite reduction in response to oxygen. NreB functions as a direct oxygen sensor histidine kinase which is autophosphorylated, in the absence of oxygen, probably at the conserved histidine residue, and transfers its phosphate group probably to a conserved aspartate residue of NreC. NreB/NreC activates the expression of the nitrate (narGHJI) and nitrite (nir) reductase operons, as well as the putative nitrate transporter gene narT.</text>
</comment>
<keyword evidence="13 23" id="KW-0418">Kinase</keyword>
<name>A0ABV2JZW6_9GAMM</name>
<feature type="domain" description="Histidine kinase" evidence="22">
    <location>
        <begin position="409"/>
        <end position="497"/>
    </location>
</feature>
<dbReference type="PRINTS" id="PR00344">
    <property type="entry name" value="BCTRLSENSOR"/>
</dbReference>
<dbReference type="SUPFAM" id="SSF55874">
    <property type="entry name" value="ATPase domain of HSP90 chaperone/DNA topoisomerase II/histidine kinase"/>
    <property type="match status" value="1"/>
</dbReference>
<feature type="transmembrane region" description="Helical" evidence="21">
    <location>
        <begin position="216"/>
        <end position="235"/>
    </location>
</feature>
<feature type="transmembrane region" description="Helical" evidence="21">
    <location>
        <begin position="94"/>
        <end position="121"/>
    </location>
</feature>
<keyword evidence="10 23" id="KW-0808">Transferase</keyword>
<evidence type="ECO:0000256" key="15">
    <source>
        <dbReference type="ARBA" id="ARBA00023004"/>
    </source>
</evidence>
<feature type="transmembrane region" description="Helical" evidence="21">
    <location>
        <begin position="39"/>
        <end position="57"/>
    </location>
</feature>
<keyword evidence="11 21" id="KW-0812">Transmembrane</keyword>
<evidence type="ECO:0000256" key="6">
    <source>
        <dbReference type="ARBA" id="ARBA00017322"/>
    </source>
</evidence>
<evidence type="ECO:0000256" key="10">
    <source>
        <dbReference type="ARBA" id="ARBA00022679"/>
    </source>
</evidence>
<comment type="subcellular location">
    <subcellularLocation>
        <location evidence="4">Cell membrane</location>
        <topology evidence="4">Multi-pass membrane protein</topology>
    </subcellularLocation>
    <subcellularLocation>
        <location evidence="3">Cytoplasm</location>
    </subcellularLocation>
</comment>
<dbReference type="InterPro" id="IPR004358">
    <property type="entry name" value="Sig_transdc_His_kin-like_C"/>
</dbReference>
<evidence type="ECO:0000256" key="19">
    <source>
        <dbReference type="ARBA" id="ARBA00024827"/>
    </source>
</evidence>
<evidence type="ECO:0000313" key="24">
    <source>
        <dbReference type="Proteomes" id="UP001549184"/>
    </source>
</evidence>
<keyword evidence="12" id="KW-0479">Metal-binding</keyword>
<comment type="catalytic activity">
    <reaction evidence="1">
        <text>ATP + protein L-histidine = ADP + protein N-phospho-L-histidine.</text>
        <dbReference type="EC" id="2.7.13.3"/>
    </reaction>
</comment>
<keyword evidence="18 21" id="KW-0472">Membrane</keyword>
<dbReference type="InterPro" id="IPR036890">
    <property type="entry name" value="HATPase_C_sf"/>
</dbReference>
<evidence type="ECO:0000256" key="1">
    <source>
        <dbReference type="ARBA" id="ARBA00000085"/>
    </source>
</evidence>
<dbReference type="InterPro" id="IPR011712">
    <property type="entry name" value="Sig_transdc_His_kin_sub3_dim/P"/>
</dbReference>
<evidence type="ECO:0000256" key="8">
    <source>
        <dbReference type="ARBA" id="ARBA00022485"/>
    </source>
</evidence>
<evidence type="ECO:0000256" key="17">
    <source>
        <dbReference type="ARBA" id="ARBA00023014"/>
    </source>
</evidence>
<feature type="transmembrane region" description="Helical" evidence="21">
    <location>
        <begin position="192"/>
        <end position="211"/>
    </location>
</feature>
<feature type="transmembrane region" description="Helical" evidence="21">
    <location>
        <begin position="133"/>
        <end position="155"/>
    </location>
</feature>
<evidence type="ECO:0000256" key="13">
    <source>
        <dbReference type="ARBA" id="ARBA00022777"/>
    </source>
</evidence>
<accession>A0ABV2JZW6</accession>
<evidence type="ECO:0000256" key="9">
    <source>
        <dbReference type="ARBA" id="ARBA00022490"/>
    </source>
</evidence>
<evidence type="ECO:0000256" key="11">
    <source>
        <dbReference type="ARBA" id="ARBA00022692"/>
    </source>
</evidence>
<dbReference type="EC" id="2.7.13.3" evidence="5"/>
<evidence type="ECO:0000256" key="5">
    <source>
        <dbReference type="ARBA" id="ARBA00012438"/>
    </source>
</evidence>
<dbReference type="SMART" id="SM00387">
    <property type="entry name" value="HATPase_c"/>
    <property type="match status" value="1"/>
</dbReference>
<dbReference type="Pfam" id="PF02518">
    <property type="entry name" value="HATPase_c"/>
    <property type="match status" value="1"/>
</dbReference>
<keyword evidence="17" id="KW-0411">Iron-sulfur</keyword>
<keyword evidence="24" id="KW-1185">Reference proteome</keyword>
<dbReference type="InterPro" id="IPR007895">
    <property type="entry name" value="MASE1"/>
</dbReference>
<dbReference type="PROSITE" id="PS50109">
    <property type="entry name" value="HIS_KIN"/>
    <property type="match status" value="1"/>
</dbReference>
<gene>
    <name evidence="23" type="ORF">ABIC75_004110</name>
</gene>
<keyword evidence="7" id="KW-1003">Cell membrane</keyword>
<organism evidence="23 24">
    <name type="scientific">Dyella japonica</name>
    <dbReference type="NCBI Taxonomy" id="231455"/>
    <lineage>
        <taxon>Bacteria</taxon>
        <taxon>Pseudomonadati</taxon>
        <taxon>Pseudomonadota</taxon>
        <taxon>Gammaproteobacteria</taxon>
        <taxon>Lysobacterales</taxon>
        <taxon>Rhodanobacteraceae</taxon>
        <taxon>Dyella</taxon>
    </lineage>
</organism>
<feature type="transmembrane region" description="Helical" evidence="21">
    <location>
        <begin position="255"/>
        <end position="271"/>
    </location>
</feature>
<dbReference type="Gene3D" id="1.20.5.1930">
    <property type="match status" value="1"/>
</dbReference>
<keyword evidence="15" id="KW-0408">Iron</keyword>
<evidence type="ECO:0000256" key="18">
    <source>
        <dbReference type="ARBA" id="ARBA00023136"/>
    </source>
</evidence>
<dbReference type="EMBL" id="JBEPMU010000006">
    <property type="protein sequence ID" value="MET3654372.1"/>
    <property type="molecule type" value="Genomic_DNA"/>
</dbReference>
<evidence type="ECO:0000256" key="21">
    <source>
        <dbReference type="SAM" id="Phobius"/>
    </source>
</evidence>
<dbReference type="Pfam" id="PF07730">
    <property type="entry name" value="HisKA_3"/>
    <property type="match status" value="1"/>
</dbReference>
<dbReference type="CDD" id="cd16917">
    <property type="entry name" value="HATPase_UhpB-NarQ-NarX-like"/>
    <property type="match status" value="1"/>
</dbReference>
<evidence type="ECO:0000256" key="14">
    <source>
        <dbReference type="ARBA" id="ARBA00022989"/>
    </source>
</evidence>
<feature type="transmembrane region" description="Helical" evidence="21">
    <location>
        <begin position="63"/>
        <end position="82"/>
    </location>
</feature>
<reference evidence="23 24" key="1">
    <citation type="submission" date="2024-06" db="EMBL/GenBank/DDBJ databases">
        <title>Sorghum-associated microbial communities from plants grown in Nebraska, USA.</title>
        <authorList>
            <person name="Schachtman D."/>
        </authorList>
    </citation>
    <scope>NUCLEOTIDE SEQUENCE [LARGE SCALE GENOMIC DNA]</scope>
    <source>
        <strain evidence="23 24">1073</strain>
    </source>
</reference>
<dbReference type="Pfam" id="PF05231">
    <property type="entry name" value="MASE1"/>
    <property type="match status" value="1"/>
</dbReference>
<sequence length="501" mass="54582">MAAQWLSLALWDHTLDFQVIWLSGPLLLALLLCSPYRYWLAYGVGWATGMLSLSLLMGLPAKGIATVTVCVLLLISAAAWVLSQLRKDQSTGNFLQLLLFLVVAVVALPVATGTAVFGLSALIELPSWLSREWWHVALADSLGYVVLTPAILSLLNPGSSLRRDTLPGWNMPLITLVALVLLWVGWRELGGIATIRPLLLLAPVPLAIFVALRAQVVGACAVNLVVGMMAIELSLSHEGPFVQPESELTTISVQLWMLAVSIASLYLAALVEQRRATQRDLAITSTEVRELAGRLIVAQEEERARIARDLHDDINQRLAVASIRLSALRRKVDDTNKQDVSQLQSDLIALSEDVRHLSHDLHPSMLTQTGLTAALAGLCQNLRRRCGPVIELRVSPHAKDLPEDVALCLYRVTQEGLGNALRHADAQRIEVALQIAHHQVDLTITDNGKGFVTEGEGRRGLGLMSIDERTKLLSGSCRLQSTLGKGTELCIRIPLEAHGPT</sequence>
<keyword evidence="8" id="KW-0004">4Fe-4S</keyword>
<evidence type="ECO:0000256" key="16">
    <source>
        <dbReference type="ARBA" id="ARBA00023012"/>
    </source>
</evidence>
<evidence type="ECO:0000259" key="22">
    <source>
        <dbReference type="PROSITE" id="PS50109"/>
    </source>
</evidence>
<dbReference type="PANTHER" id="PTHR24421">
    <property type="entry name" value="NITRATE/NITRITE SENSOR PROTEIN NARX-RELATED"/>
    <property type="match status" value="1"/>
</dbReference>
<evidence type="ECO:0000256" key="4">
    <source>
        <dbReference type="ARBA" id="ARBA00004651"/>
    </source>
</evidence>
<evidence type="ECO:0000256" key="7">
    <source>
        <dbReference type="ARBA" id="ARBA00022475"/>
    </source>
</evidence>
<keyword evidence="14 21" id="KW-1133">Transmembrane helix</keyword>
<comment type="caution">
    <text evidence="23">The sequence shown here is derived from an EMBL/GenBank/DDBJ whole genome shotgun (WGS) entry which is preliminary data.</text>
</comment>
<evidence type="ECO:0000313" key="23">
    <source>
        <dbReference type="EMBL" id="MET3654372.1"/>
    </source>
</evidence>
<dbReference type="GO" id="GO:0004673">
    <property type="term" value="F:protein histidine kinase activity"/>
    <property type="evidence" value="ECO:0007669"/>
    <property type="project" value="UniProtKB-EC"/>
</dbReference>